<name>A0ABR1MS06_9PEZI</name>
<dbReference type="InterPro" id="IPR011257">
    <property type="entry name" value="DNA_glycosylase"/>
</dbReference>
<evidence type="ECO:0000256" key="1">
    <source>
        <dbReference type="ARBA" id="ARBA00004123"/>
    </source>
</evidence>
<dbReference type="PANTHER" id="PTHR15074">
    <property type="entry name" value="METHYL-CPG-BINDING PROTEIN"/>
    <property type="match status" value="1"/>
</dbReference>
<evidence type="ECO:0000256" key="2">
    <source>
        <dbReference type="ARBA" id="ARBA00023242"/>
    </source>
</evidence>
<dbReference type="InterPro" id="IPR003265">
    <property type="entry name" value="HhH-GPD_domain"/>
</dbReference>
<gene>
    <name evidence="4" type="ORF">IWX46DRAFT_498982</name>
</gene>
<dbReference type="Gene3D" id="1.10.340.30">
    <property type="entry name" value="Hypothetical protein, domain 2"/>
    <property type="match status" value="1"/>
</dbReference>
<dbReference type="PANTHER" id="PTHR15074:SF0">
    <property type="entry name" value="METHYL-CPG-BINDING DOMAIN PROTEIN 4-LIKE PROTEIN"/>
    <property type="match status" value="1"/>
</dbReference>
<accession>A0ABR1MS06</accession>
<evidence type="ECO:0000313" key="5">
    <source>
        <dbReference type="Proteomes" id="UP001365128"/>
    </source>
</evidence>
<feature type="non-terminal residue" evidence="4">
    <location>
        <position position="1"/>
    </location>
</feature>
<comment type="caution">
    <text evidence="4">The sequence shown here is derived from an EMBL/GenBank/DDBJ whole genome shotgun (WGS) entry which is preliminary data.</text>
</comment>
<keyword evidence="2" id="KW-0539">Nucleus</keyword>
<feature type="non-terminal residue" evidence="4">
    <location>
        <position position="219"/>
    </location>
</feature>
<evidence type="ECO:0000259" key="3">
    <source>
        <dbReference type="Pfam" id="PF00730"/>
    </source>
</evidence>
<dbReference type="Proteomes" id="UP001365128">
    <property type="component" value="Unassembled WGS sequence"/>
</dbReference>
<keyword evidence="5" id="KW-1185">Reference proteome</keyword>
<proteinExistence type="predicted"/>
<dbReference type="Pfam" id="PF00730">
    <property type="entry name" value="HhH-GPD"/>
    <property type="match status" value="1"/>
</dbReference>
<feature type="domain" description="HhH-GPD" evidence="3">
    <location>
        <begin position="28"/>
        <end position="104"/>
    </location>
</feature>
<reference evidence="4 5" key="1">
    <citation type="submission" date="2024-04" db="EMBL/GenBank/DDBJ databases">
        <title>Phyllosticta paracitricarpa is synonymous to the EU quarantine fungus P. citricarpa based on phylogenomic analyses.</title>
        <authorList>
            <consortium name="Lawrence Berkeley National Laboratory"/>
            <person name="Van Ingen-Buijs V.A."/>
            <person name="Van Westerhoven A.C."/>
            <person name="Haridas S."/>
            <person name="Skiadas P."/>
            <person name="Martin F."/>
            <person name="Groenewald J.Z."/>
            <person name="Crous P.W."/>
            <person name="Seidl M.F."/>
        </authorList>
    </citation>
    <scope>NUCLEOTIDE SEQUENCE [LARGE SCALE GENOMIC DNA]</scope>
    <source>
        <strain evidence="4 5">CBS 122670</strain>
    </source>
</reference>
<dbReference type="InterPro" id="IPR045138">
    <property type="entry name" value="MeCP2/MBD4"/>
</dbReference>
<evidence type="ECO:0000313" key="4">
    <source>
        <dbReference type="EMBL" id="KAK7554614.1"/>
    </source>
</evidence>
<protein>
    <submittedName>
        <fullName evidence="4">DNA glycosylase</fullName>
    </submittedName>
</protein>
<comment type="subcellular location">
    <subcellularLocation>
        <location evidence="1">Nucleus</location>
    </subcellularLocation>
</comment>
<sequence>LPFPSTETDTYGLIQEQLTDKPLFMLIANMLLNRTNGKQAIPKFWELVEKYPTVDDLVAADLVELTEMIRPLGLQSRRALSIITLARLWLTNPPVKGRRYRKMNYPSKGAHLDIRPGEILSDEDPRVAAFEVCHLTNVGDYALDSWRIFCRDQLRGCASGFNGEDAEPGFEPEWKRVRASDKELQGFLRWMWIREGWIYDPVTGEKRRASEDEEEAAKI</sequence>
<dbReference type="EMBL" id="JBBPDW010000003">
    <property type="protein sequence ID" value="KAK7554614.1"/>
    <property type="molecule type" value="Genomic_DNA"/>
</dbReference>
<dbReference type="SUPFAM" id="SSF48150">
    <property type="entry name" value="DNA-glycosylase"/>
    <property type="match status" value="1"/>
</dbReference>
<organism evidence="4 5">
    <name type="scientific">Phyllosticta citricarpa</name>
    <dbReference type="NCBI Taxonomy" id="55181"/>
    <lineage>
        <taxon>Eukaryota</taxon>
        <taxon>Fungi</taxon>
        <taxon>Dikarya</taxon>
        <taxon>Ascomycota</taxon>
        <taxon>Pezizomycotina</taxon>
        <taxon>Dothideomycetes</taxon>
        <taxon>Dothideomycetes incertae sedis</taxon>
        <taxon>Botryosphaeriales</taxon>
        <taxon>Phyllostictaceae</taxon>
        <taxon>Phyllosticta</taxon>
    </lineage>
</organism>